<dbReference type="AlphaFoldDB" id="B4VLL0"/>
<evidence type="ECO:0000313" key="1">
    <source>
        <dbReference type="EMBL" id="EDX77480.1"/>
    </source>
</evidence>
<dbReference type="EMBL" id="DS989844">
    <property type="protein sequence ID" value="EDX77480.1"/>
    <property type="molecule type" value="Genomic_DNA"/>
</dbReference>
<dbReference type="Proteomes" id="UP000003835">
    <property type="component" value="Unassembled WGS sequence"/>
</dbReference>
<proteinExistence type="predicted"/>
<evidence type="ECO:0000313" key="2">
    <source>
        <dbReference type="Proteomes" id="UP000003835"/>
    </source>
</evidence>
<organism evidence="1 2">
    <name type="scientific">Coleofasciculus chthonoplastes PCC 7420</name>
    <dbReference type="NCBI Taxonomy" id="118168"/>
    <lineage>
        <taxon>Bacteria</taxon>
        <taxon>Bacillati</taxon>
        <taxon>Cyanobacteriota</taxon>
        <taxon>Cyanophyceae</taxon>
        <taxon>Coleofasciculales</taxon>
        <taxon>Coleofasciculaceae</taxon>
        <taxon>Coleofasciculus</taxon>
    </lineage>
</organism>
<reference evidence="1 2" key="1">
    <citation type="submission" date="2008-07" db="EMBL/GenBank/DDBJ databases">
        <authorList>
            <person name="Tandeau de Marsac N."/>
            <person name="Ferriera S."/>
            <person name="Johnson J."/>
            <person name="Kravitz S."/>
            <person name="Beeson K."/>
            <person name="Sutton G."/>
            <person name="Rogers Y.-H."/>
            <person name="Friedman R."/>
            <person name="Frazier M."/>
            <person name="Venter J.C."/>
        </authorList>
    </citation>
    <scope>NUCLEOTIDE SEQUENCE [LARGE SCALE GENOMIC DNA]</scope>
    <source>
        <strain evidence="1 2">PCC 7420</strain>
    </source>
</reference>
<dbReference type="RefSeq" id="WP_006099588.1">
    <property type="nucleotide sequence ID" value="NZ_DS989844.1"/>
</dbReference>
<sequence>MDFLELDPGHVDIILQYKAKLEKLGVQLNDEHLKETIYNYAHNLEPSIQAFIEYCAKGLLEKPNDYLIKALRYGWKPRNIANPPELPVFTAADFDTGQTPEQRQENYRRLCDLVKQSCHSSRPSTGLKPLRRLRLYGQRPDPTTIAQFMADPILRPEIERAISQHPEWGYEITPNGVQELEF</sequence>
<keyword evidence="2" id="KW-1185">Reference proteome</keyword>
<gene>
    <name evidence="1" type="ORF">MC7420_617</name>
</gene>
<dbReference type="OrthoDB" id="583542at2"/>
<accession>B4VLL0</accession>
<name>B4VLL0_9CYAN</name>
<protein>
    <submittedName>
        <fullName evidence="1">Uncharacterized protein</fullName>
    </submittedName>
</protein>
<dbReference type="STRING" id="118168.MC7420_617"/>
<dbReference type="HOGENOM" id="CLU_1479663_0_0_3"/>